<dbReference type="SUPFAM" id="SSF46785">
    <property type="entry name" value="Winged helix' DNA-binding domain"/>
    <property type="match status" value="1"/>
</dbReference>
<dbReference type="RefSeq" id="WP_307266979.1">
    <property type="nucleotide sequence ID" value="NZ_JAUSVX010000001.1"/>
</dbReference>
<dbReference type="PANTHER" id="PTHR33164">
    <property type="entry name" value="TRANSCRIPTIONAL REGULATOR, MARR FAMILY"/>
    <property type="match status" value="1"/>
</dbReference>
<dbReference type="PRINTS" id="PR00598">
    <property type="entry name" value="HTHMARR"/>
</dbReference>
<dbReference type="SMART" id="SM00347">
    <property type="entry name" value="HTH_MARR"/>
    <property type="match status" value="1"/>
</dbReference>
<comment type="caution">
    <text evidence="5">The sequence shown here is derived from an EMBL/GenBank/DDBJ whole genome shotgun (WGS) entry which is preliminary data.</text>
</comment>
<evidence type="ECO:0000256" key="2">
    <source>
        <dbReference type="ARBA" id="ARBA00023125"/>
    </source>
</evidence>
<organism evidence="5 6">
    <name type="scientific">Labrys wisconsinensis</name>
    <dbReference type="NCBI Taxonomy" id="425677"/>
    <lineage>
        <taxon>Bacteria</taxon>
        <taxon>Pseudomonadati</taxon>
        <taxon>Pseudomonadota</taxon>
        <taxon>Alphaproteobacteria</taxon>
        <taxon>Hyphomicrobiales</taxon>
        <taxon>Xanthobacteraceae</taxon>
        <taxon>Labrys</taxon>
    </lineage>
</organism>
<dbReference type="InterPro" id="IPR000835">
    <property type="entry name" value="HTH_MarR-typ"/>
</dbReference>
<dbReference type="InterPro" id="IPR036390">
    <property type="entry name" value="WH_DNA-bd_sf"/>
</dbReference>
<protein>
    <submittedName>
        <fullName evidence="5">MarR family transcriptional regulator for hemolysin</fullName>
    </submittedName>
</protein>
<keyword evidence="1" id="KW-0805">Transcription regulation</keyword>
<keyword evidence="2" id="KW-0238">DNA-binding</keyword>
<keyword evidence="3" id="KW-0804">Transcription</keyword>
<gene>
    <name evidence="5" type="ORF">QO011_000409</name>
</gene>
<accession>A0ABU0J266</accession>
<feature type="domain" description="HTH marR-type" evidence="4">
    <location>
        <begin position="8"/>
        <end position="141"/>
    </location>
</feature>
<evidence type="ECO:0000256" key="3">
    <source>
        <dbReference type="ARBA" id="ARBA00023163"/>
    </source>
</evidence>
<keyword evidence="6" id="KW-1185">Reference proteome</keyword>
<dbReference type="Proteomes" id="UP001242480">
    <property type="component" value="Unassembled WGS sequence"/>
</dbReference>
<dbReference type="Pfam" id="PF12802">
    <property type="entry name" value="MarR_2"/>
    <property type="match status" value="1"/>
</dbReference>
<evidence type="ECO:0000313" key="6">
    <source>
        <dbReference type="Proteomes" id="UP001242480"/>
    </source>
</evidence>
<evidence type="ECO:0000313" key="5">
    <source>
        <dbReference type="EMBL" id="MDQ0467414.1"/>
    </source>
</evidence>
<dbReference type="PANTHER" id="PTHR33164:SF64">
    <property type="entry name" value="TRANSCRIPTIONAL REGULATOR SLYA"/>
    <property type="match status" value="1"/>
</dbReference>
<sequence length="157" mass="17206">MTELDSLRLAVTSTMHKVGRHWRRLVQDVTATHGISEACAQPLIIIGRLGEGVRQGVVAEEVGIEGPSLVRLLDQLCAGDLVERRDDAADRRAKTLWLTARGRRTTQRIERELVALRTRVLADVSREDLEAALRVFRAFDAAVGRGAEAAAMAEAAL</sequence>
<proteinExistence type="predicted"/>
<reference evidence="5 6" key="1">
    <citation type="submission" date="2023-07" db="EMBL/GenBank/DDBJ databases">
        <title>Genomic Encyclopedia of Type Strains, Phase IV (KMG-IV): sequencing the most valuable type-strain genomes for metagenomic binning, comparative biology and taxonomic classification.</title>
        <authorList>
            <person name="Goeker M."/>
        </authorList>
    </citation>
    <scope>NUCLEOTIDE SEQUENCE [LARGE SCALE GENOMIC DNA]</scope>
    <source>
        <strain evidence="5 6">DSM 19619</strain>
    </source>
</reference>
<dbReference type="Gene3D" id="1.10.10.10">
    <property type="entry name" value="Winged helix-like DNA-binding domain superfamily/Winged helix DNA-binding domain"/>
    <property type="match status" value="1"/>
</dbReference>
<dbReference type="InterPro" id="IPR036388">
    <property type="entry name" value="WH-like_DNA-bd_sf"/>
</dbReference>
<dbReference type="InterPro" id="IPR039422">
    <property type="entry name" value="MarR/SlyA-like"/>
</dbReference>
<dbReference type="PROSITE" id="PS50995">
    <property type="entry name" value="HTH_MARR_2"/>
    <property type="match status" value="1"/>
</dbReference>
<evidence type="ECO:0000259" key="4">
    <source>
        <dbReference type="PROSITE" id="PS50995"/>
    </source>
</evidence>
<dbReference type="EMBL" id="JAUSVX010000001">
    <property type="protein sequence ID" value="MDQ0467414.1"/>
    <property type="molecule type" value="Genomic_DNA"/>
</dbReference>
<evidence type="ECO:0000256" key="1">
    <source>
        <dbReference type="ARBA" id="ARBA00023015"/>
    </source>
</evidence>
<name>A0ABU0J266_9HYPH</name>